<accession>A0ABP0GUS4</accession>
<protein>
    <recommendedName>
        <fullName evidence="2">Protein kinase domain-containing protein</fullName>
    </recommendedName>
</protein>
<dbReference type="SUPFAM" id="SSF56112">
    <property type="entry name" value="Protein kinase-like (PK-like)"/>
    <property type="match status" value="1"/>
</dbReference>
<sequence length="741" mass="85490">MSFTTLPVYNPAKFLTGEPLVFGKNLNVLKCKHSNLGRVVVKIHTRRRSMEKRISEVENDDTTFNRILHEAQLLMMMNHENIIRFHGVTRWPGFAGIVLELAECGDLRSFVSSKDLVPDIPWWLRQRTVLELFQALRYLHNYRETTSIVHGNIRSLCILLTKRLTVKLVDMHSCIFKTSDDVLPDENFQYTPSYTAPEVLQNPHNQTTCADVYSASLVAYEIITRRFIAFGVPHQPRYLSPITLRMRQVNKVDGSLRDDATNFPIFKNLKQVMLGCGKAKPEDRLDANTVVDLLNKNEIDFYGPKQSEEAWVVAKNIIEKREKLVYEREPLDMHFRLKGLHSGTKQFDHIRQQKSGKSKIRKKWIEGDGPGLEPESGDDLSTMFRRRQASVSKTISRKNSCDSDQESDISDDYIVRSNRTTPNTSPSLRRCRKRHQSRQLQPQNETATNIAQSRWWIAPVKISYVYETYTTVGQQGGTINIADCKVIIPQGALIETCQLKFTLLYGREMSTNNGAQVLTPTLGCMPSREFLKPVTVQLPTCYVPQQTVSVIPQKSEDGRMWTDLDEVEQEHGYFITYQTSSFSWQRVVMAIRSLLGAYNKRLVYLCYRHPSSTSDPYFTWEFRDDVMDPHDLLKPSQGFKGTVTVRSGEDLLLKLSSPNTWIQPDEKTVVSNDMFEQGFLLQQNFHISKQREQVDFEDEHFSYEIKSALTNRIVRDGIFPFLDLLPRGKCIFIVFTTYCIW</sequence>
<dbReference type="InterPro" id="IPR011009">
    <property type="entry name" value="Kinase-like_dom_sf"/>
</dbReference>
<dbReference type="PANTHER" id="PTHR44329">
    <property type="entry name" value="SERINE/THREONINE-PROTEIN KINASE TNNI3K-RELATED"/>
    <property type="match status" value="1"/>
</dbReference>
<dbReference type="InterPro" id="IPR000719">
    <property type="entry name" value="Prot_kinase_dom"/>
</dbReference>
<dbReference type="InterPro" id="IPR051681">
    <property type="entry name" value="Ser/Thr_Kinases-Pseudokinases"/>
</dbReference>
<dbReference type="Gene3D" id="2.60.220.30">
    <property type="match status" value="1"/>
</dbReference>
<comment type="caution">
    <text evidence="3">The sequence shown here is derived from an EMBL/GenBank/DDBJ whole genome shotgun (WGS) entry which is preliminary data.</text>
</comment>
<gene>
    <name evidence="3" type="ORF">CVLEPA_LOCUS28708</name>
</gene>
<evidence type="ECO:0000313" key="4">
    <source>
        <dbReference type="Proteomes" id="UP001642483"/>
    </source>
</evidence>
<dbReference type="PANTHER" id="PTHR44329:SF291">
    <property type="entry name" value="PROTEIN KINASE DOMAIN-CONTAINING PROTEIN"/>
    <property type="match status" value="1"/>
</dbReference>
<dbReference type="Gene3D" id="1.10.510.10">
    <property type="entry name" value="Transferase(Phosphotransferase) domain 1"/>
    <property type="match status" value="1"/>
</dbReference>
<evidence type="ECO:0000259" key="2">
    <source>
        <dbReference type="PROSITE" id="PS50011"/>
    </source>
</evidence>
<feature type="region of interest" description="Disordered" evidence="1">
    <location>
        <begin position="346"/>
        <end position="381"/>
    </location>
</feature>
<dbReference type="Pfam" id="PF00069">
    <property type="entry name" value="Pkinase"/>
    <property type="match status" value="1"/>
</dbReference>
<reference evidence="3 4" key="1">
    <citation type="submission" date="2024-02" db="EMBL/GenBank/DDBJ databases">
        <authorList>
            <person name="Daric V."/>
            <person name="Darras S."/>
        </authorList>
    </citation>
    <scope>NUCLEOTIDE SEQUENCE [LARGE SCALE GENOMIC DNA]</scope>
</reference>
<feature type="domain" description="Protein kinase" evidence="2">
    <location>
        <begin position="14"/>
        <end position="302"/>
    </location>
</feature>
<keyword evidence="4" id="KW-1185">Reference proteome</keyword>
<evidence type="ECO:0000256" key="1">
    <source>
        <dbReference type="SAM" id="MobiDB-lite"/>
    </source>
</evidence>
<evidence type="ECO:0000313" key="3">
    <source>
        <dbReference type="EMBL" id="CAK8695432.1"/>
    </source>
</evidence>
<dbReference type="EMBL" id="CAWYQH010000152">
    <property type="protein sequence ID" value="CAK8695432.1"/>
    <property type="molecule type" value="Genomic_DNA"/>
</dbReference>
<dbReference type="Proteomes" id="UP001642483">
    <property type="component" value="Unassembled WGS sequence"/>
</dbReference>
<name>A0ABP0GUS4_CLALP</name>
<feature type="compositionally biased region" description="Polar residues" evidence="1">
    <location>
        <begin position="417"/>
        <end position="427"/>
    </location>
</feature>
<proteinExistence type="predicted"/>
<organism evidence="3 4">
    <name type="scientific">Clavelina lepadiformis</name>
    <name type="common">Light-bulb sea squirt</name>
    <name type="synonym">Ascidia lepadiformis</name>
    <dbReference type="NCBI Taxonomy" id="159417"/>
    <lineage>
        <taxon>Eukaryota</taxon>
        <taxon>Metazoa</taxon>
        <taxon>Chordata</taxon>
        <taxon>Tunicata</taxon>
        <taxon>Ascidiacea</taxon>
        <taxon>Aplousobranchia</taxon>
        <taxon>Clavelinidae</taxon>
        <taxon>Clavelina</taxon>
    </lineage>
</organism>
<feature type="region of interest" description="Disordered" evidence="1">
    <location>
        <begin position="394"/>
        <end position="446"/>
    </location>
</feature>
<feature type="compositionally biased region" description="Basic residues" evidence="1">
    <location>
        <begin position="352"/>
        <end position="362"/>
    </location>
</feature>
<dbReference type="PROSITE" id="PS50011">
    <property type="entry name" value="PROTEIN_KINASE_DOM"/>
    <property type="match status" value="1"/>
</dbReference>